<proteinExistence type="predicted"/>
<keyword evidence="3" id="KW-1185">Reference proteome</keyword>
<reference evidence="2 3" key="1">
    <citation type="submission" date="2017-07" db="EMBL/GenBank/DDBJ databases">
        <authorList>
            <person name="Talla V."/>
            <person name="Backstrom N."/>
        </authorList>
    </citation>
    <scope>NUCLEOTIDE SEQUENCE [LARGE SCALE GENOMIC DNA]</scope>
</reference>
<feature type="transmembrane region" description="Helical" evidence="1">
    <location>
        <begin position="29"/>
        <end position="47"/>
    </location>
</feature>
<protein>
    <submittedName>
        <fullName evidence="2">Uncharacterized protein</fullName>
    </submittedName>
</protein>
<organism evidence="2 3">
    <name type="scientific">Leptidea sinapis</name>
    <dbReference type="NCBI Taxonomy" id="189913"/>
    <lineage>
        <taxon>Eukaryota</taxon>
        <taxon>Metazoa</taxon>
        <taxon>Ecdysozoa</taxon>
        <taxon>Arthropoda</taxon>
        <taxon>Hexapoda</taxon>
        <taxon>Insecta</taxon>
        <taxon>Pterygota</taxon>
        <taxon>Neoptera</taxon>
        <taxon>Endopterygota</taxon>
        <taxon>Lepidoptera</taxon>
        <taxon>Glossata</taxon>
        <taxon>Ditrysia</taxon>
        <taxon>Papilionoidea</taxon>
        <taxon>Pieridae</taxon>
        <taxon>Dismorphiinae</taxon>
        <taxon>Leptidea</taxon>
    </lineage>
</organism>
<dbReference type="Proteomes" id="UP000324832">
    <property type="component" value="Unassembled WGS sequence"/>
</dbReference>
<feature type="transmembrane region" description="Helical" evidence="1">
    <location>
        <begin position="59"/>
        <end position="81"/>
    </location>
</feature>
<evidence type="ECO:0000256" key="1">
    <source>
        <dbReference type="SAM" id="Phobius"/>
    </source>
</evidence>
<accession>A0A5E4PMQ1</accession>
<gene>
    <name evidence="2" type="ORF">LSINAPIS_LOCUS112</name>
</gene>
<evidence type="ECO:0000313" key="3">
    <source>
        <dbReference type="Proteomes" id="UP000324832"/>
    </source>
</evidence>
<sequence length="94" mass="10383">MNTSISHITNSNLVRDIQAYRVDSRAPLLVFRLSTLVLLAALLTLHLRSMRVFRWEHSVSGGVLVTFVVAELGLVLCAGTPHCSSRSLQVPRTL</sequence>
<evidence type="ECO:0000313" key="2">
    <source>
        <dbReference type="EMBL" id="VVC86257.1"/>
    </source>
</evidence>
<name>A0A5E4PMQ1_9NEOP</name>
<dbReference type="EMBL" id="FZQP02000002">
    <property type="protein sequence ID" value="VVC86257.1"/>
    <property type="molecule type" value="Genomic_DNA"/>
</dbReference>
<keyword evidence="1" id="KW-0472">Membrane</keyword>
<dbReference type="AlphaFoldDB" id="A0A5E4PMQ1"/>
<keyword evidence="1" id="KW-1133">Transmembrane helix</keyword>
<keyword evidence="1" id="KW-0812">Transmembrane</keyword>